<dbReference type="InterPro" id="IPR006558">
    <property type="entry name" value="LamG-like"/>
</dbReference>
<proteinExistence type="predicted"/>
<dbReference type="InterPro" id="IPR026444">
    <property type="entry name" value="Secre_tail"/>
</dbReference>
<feature type="domain" description="Laminin G" evidence="7">
    <location>
        <begin position="53"/>
        <end position="175"/>
    </location>
</feature>
<evidence type="ECO:0000313" key="10">
    <source>
        <dbReference type="Proteomes" id="UP000236454"/>
    </source>
</evidence>
<evidence type="ECO:0000259" key="7">
    <source>
        <dbReference type="SMART" id="SM00282"/>
    </source>
</evidence>
<dbReference type="PANTHER" id="PTHR19277:SF125">
    <property type="entry name" value="B6"/>
    <property type="match status" value="1"/>
</dbReference>
<dbReference type="PANTHER" id="PTHR19277">
    <property type="entry name" value="PENTRAXIN"/>
    <property type="match status" value="1"/>
</dbReference>
<dbReference type="OrthoDB" id="9801383at2"/>
<dbReference type="EMBL" id="FPAS01000001">
    <property type="protein sequence ID" value="SFT47391.1"/>
    <property type="molecule type" value="Genomic_DNA"/>
</dbReference>
<evidence type="ECO:0000256" key="4">
    <source>
        <dbReference type="ARBA" id="ARBA00022837"/>
    </source>
</evidence>
<dbReference type="GO" id="GO:0005975">
    <property type="term" value="P:carbohydrate metabolic process"/>
    <property type="evidence" value="ECO:0007669"/>
    <property type="project" value="UniProtKB-ARBA"/>
</dbReference>
<feature type="chain" id="PRO_5014906213" evidence="6">
    <location>
        <begin position="19"/>
        <end position="1068"/>
    </location>
</feature>
<keyword evidence="2" id="KW-0479">Metal-binding</keyword>
<evidence type="ECO:0000259" key="8">
    <source>
        <dbReference type="SMART" id="SM00560"/>
    </source>
</evidence>
<evidence type="ECO:0000313" key="9">
    <source>
        <dbReference type="EMBL" id="SFT47391.1"/>
    </source>
</evidence>
<evidence type="ECO:0000256" key="1">
    <source>
        <dbReference type="ARBA" id="ARBA00001913"/>
    </source>
</evidence>
<dbReference type="InterPro" id="IPR051360">
    <property type="entry name" value="Neuronal_Pentraxin_Related"/>
</dbReference>
<feature type="domain" description="Laminin G" evidence="7">
    <location>
        <begin position="401"/>
        <end position="529"/>
    </location>
</feature>
<gene>
    <name evidence="9" type="ORF">SAMN05216474_0757</name>
</gene>
<dbReference type="GO" id="GO:0046872">
    <property type="term" value="F:metal ion binding"/>
    <property type="evidence" value="ECO:0007669"/>
    <property type="project" value="UniProtKB-KW"/>
</dbReference>
<evidence type="ECO:0000256" key="5">
    <source>
        <dbReference type="ARBA" id="ARBA00023157"/>
    </source>
</evidence>
<name>A0A1I6YAT5_9FLAO</name>
<feature type="domain" description="LamG-like jellyroll fold" evidence="8">
    <location>
        <begin position="401"/>
        <end position="534"/>
    </location>
</feature>
<accession>A0A1I6YAT5</accession>
<dbReference type="GO" id="GO:0004553">
    <property type="term" value="F:hydrolase activity, hydrolyzing O-glycosyl compounds"/>
    <property type="evidence" value="ECO:0007669"/>
    <property type="project" value="UniProtKB-ARBA"/>
</dbReference>
<keyword evidence="4" id="KW-0106">Calcium</keyword>
<dbReference type="Gene3D" id="2.60.120.200">
    <property type="match status" value="2"/>
</dbReference>
<dbReference type="AlphaFoldDB" id="A0A1I6YAT5"/>
<feature type="domain" description="LamG-like jellyroll fold" evidence="8">
    <location>
        <begin position="43"/>
        <end position="180"/>
    </location>
</feature>
<organism evidence="9 10">
    <name type="scientific">Lishizhenia tianjinensis</name>
    <dbReference type="NCBI Taxonomy" id="477690"/>
    <lineage>
        <taxon>Bacteria</taxon>
        <taxon>Pseudomonadati</taxon>
        <taxon>Bacteroidota</taxon>
        <taxon>Flavobacteriia</taxon>
        <taxon>Flavobacteriales</taxon>
        <taxon>Crocinitomicaceae</taxon>
        <taxon>Lishizhenia</taxon>
    </lineage>
</organism>
<reference evidence="9 10" key="1">
    <citation type="submission" date="2016-10" db="EMBL/GenBank/DDBJ databases">
        <authorList>
            <person name="de Groot N.N."/>
        </authorList>
    </citation>
    <scope>NUCLEOTIDE SEQUENCE [LARGE SCALE GENOMIC DNA]</scope>
    <source>
        <strain evidence="9 10">CGMCC 1.7005</strain>
    </source>
</reference>
<dbReference type="Pfam" id="PF13385">
    <property type="entry name" value="Laminin_G_3"/>
    <property type="match status" value="2"/>
</dbReference>
<keyword evidence="3 6" id="KW-0732">Signal</keyword>
<dbReference type="SUPFAM" id="SSF49899">
    <property type="entry name" value="Concanavalin A-like lectins/glucanases"/>
    <property type="match status" value="2"/>
</dbReference>
<evidence type="ECO:0000256" key="3">
    <source>
        <dbReference type="ARBA" id="ARBA00022729"/>
    </source>
</evidence>
<evidence type="ECO:0000256" key="2">
    <source>
        <dbReference type="ARBA" id="ARBA00022723"/>
    </source>
</evidence>
<dbReference type="NCBIfam" id="TIGR04183">
    <property type="entry name" value="Por_Secre_tail"/>
    <property type="match status" value="1"/>
</dbReference>
<keyword evidence="10" id="KW-1185">Reference proteome</keyword>
<feature type="signal peptide" evidence="6">
    <location>
        <begin position="1"/>
        <end position="18"/>
    </location>
</feature>
<comment type="cofactor">
    <cofactor evidence="1">
        <name>Ca(2+)</name>
        <dbReference type="ChEBI" id="CHEBI:29108"/>
    </cofactor>
</comment>
<dbReference type="InterPro" id="IPR013320">
    <property type="entry name" value="ConA-like_dom_sf"/>
</dbReference>
<dbReference type="Proteomes" id="UP000236454">
    <property type="component" value="Unassembled WGS sequence"/>
</dbReference>
<dbReference type="RefSeq" id="WP_090246493.1">
    <property type="nucleotide sequence ID" value="NZ_FPAS01000001.1"/>
</dbReference>
<dbReference type="InterPro" id="IPR001791">
    <property type="entry name" value="Laminin_G"/>
</dbReference>
<protein>
    <submittedName>
        <fullName evidence="9">Por secretion system C-terminal sorting domain-containing protein</fullName>
    </submittedName>
</protein>
<dbReference type="STRING" id="477690.SAMN05216474_0757"/>
<dbReference type="Pfam" id="PF18962">
    <property type="entry name" value="Por_Secre_tail"/>
    <property type="match status" value="1"/>
</dbReference>
<sequence length="1068" mass="113234">MKRIITSVLTCLSLGAFAQSTGLEFDGVDDFITTEYDGFTASGSKTVEAWIKATYDSQQRFITDMGGLGSPGSRFSFKINPGDDNIRIEVGGGGLTGTVNVTDNNWHHVAVTYDATASTNKYKLYVDGALDTQGDIATPLNLPVTGGAFMIGTRVDSSSTTMFDGSLDEVRVYNDVRSLVEIQSSMNNELCVFPSSLQAYYKLNEGTAGTSNTAITSITDEITPTSVNTVSTGFSMTGSLSNYITGIVNGPVSTNAITVTSCGDYTSPDNNIYTTSGIYQDTIAGAFCDSVITIDLTIPTFNTNILNTGSALTALETGVTYQWIDCDNGNAVISGETNQTFTPTASGNYAVILTNGSCTETTGCTAFTVGSSSVQFNDAAMNFDGVDDYVQTTYGGISGDAARTIEAWIKTTVDATTTNQQVIVDYGNTGNGQRFTFNVLQNNSIRLEVAGNGVVGSTAVNDGNWHHVAVTYDPADNDTVRLYIDGVEDAKKYISTVNTGTAANVSIGRRQDGVSYFTGDIDEVRIWNVARTPAELLASMNSELCGPQTELMAYYTFNEGSAGADNTGVDPVYDFSGNNNHGTATNMDLTGAASNYVVGAGLTSGMNANFSSVTSCGDYTWAENSMTYTTSGLYTETTTNVNGCDSIIVLNLTVLGADAITETVTACNTYTWATNNQTYTTSGQYVETLTNINGCDSIVTLDLTIGLPTSGTDVITACDSYTWIDGVTYTASNNTATHTIPNALGCDSVVTLDLTINNSDAVTQTVSNCGIYTWAENGQSYFQSGQYTHTLTNINGCDSVITLDLTINLDYTIADNVNACDSYTWPVNGMTYTASGTHTENFTSVGGCDSTRILNLTVNSSTSSTQTEVACATYTWAADGMTYTTSGQYTATLQTVAGCDSVVTLDLTIDNVDNGVTFDYPNGTFIADETSPNATYQWLYCINYSDVNNQTGASFTPQANGDYALEVTNGVCVDTSACFTIDNVGVEQENASTFNVYPNPSNGQFNIAFNEANTGTVVVTDLQGKVISTTDFQAATVVNLVLFNTSKGVYLVTVYGNNGTAVERVIVE</sequence>
<evidence type="ECO:0000256" key="6">
    <source>
        <dbReference type="SAM" id="SignalP"/>
    </source>
</evidence>
<dbReference type="SMART" id="SM00282">
    <property type="entry name" value="LamG"/>
    <property type="match status" value="2"/>
</dbReference>
<dbReference type="SMART" id="SM00560">
    <property type="entry name" value="LamGL"/>
    <property type="match status" value="2"/>
</dbReference>
<keyword evidence="5" id="KW-1015">Disulfide bond</keyword>